<feature type="domain" description="N-acetyltransferase" evidence="3">
    <location>
        <begin position="1"/>
        <end position="142"/>
    </location>
</feature>
<dbReference type="InterPro" id="IPR016181">
    <property type="entry name" value="Acyl_CoA_acyltransferase"/>
</dbReference>
<dbReference type="PANTHER" id="PTHR43800">
    <property type="entry name" value="PEPTIDYL-LYSINE N-ACETYLTRANSFERASE YJAB"/>
    <property type="match status" value="1"/>
</dbReference>
<evidence type="ECO:0000256" key="2">
    <source>
        <dbReference type="ARBA" id="ARBA00023315"/>
    </source>
</evidence>
<dbReference type="PANTHER" id="PTHR43800:SF1">
    <property type="entry name" value="PEPTIDYL-LYSINE N-ACETYLTRANSFERASE YJAB"/>
    <property type="match status" value="1"/>
</dbReference>
<dbReference type="Proteomes" id="UP001291930">
    <property type="component" value="Unassembled WGS sequence"/>
</dbReference>
<dbReference type="GO" id="GO:0016746">
    <property type="term" value="F:acyltransferase activity"/>
    <property type="evidence" value="ECO:0007669"/>
    <property type="project" value="UniProtKB-KW"/>
</dbReference>
<dbReference type="CDD" id="cd04301">
    <property type="entry name" value="NAT_SF"/>
    <property type="match status" value="1"/>
</dbReference>
<dbReference type="RefSeq" id="WP_374219345.1">
    <property type="nucleotide sequence ID" value="NZ_JAXOVW010000102.1"/>
</dbReference>
<keyword evidence="5" id="KW-1185">Reference proteome</keyword>
<reference evidence="5" key="1">
    <citation type="submission" date="2023-11" db="EMBL/GenBank/DDBJ databases">
        <title>Genome Sequence of Bacillus pseudomycoides stain BUPM19.</title>
        <authorList>
            <person name="Farhat A."/>
        </authorList>
    </citation>
    <scope>NUCLEOTIDE SEQUENCE [LARGE SCALE GENOMIC DNA]</scope>
    <source>
        <strain evidence="5">BUPM19</strain>
    </source>
</reference>
<keyword evidence="1 4" id="KW-0808">Transferase</keyword>
<dbReference type="EMBL" id="JAXOVW010000102">
    <property type="protein sequence ID" value="MDZ5610038.1"/>
    <property type="molecule type" value="Genomic_DNA"/>
</dbReference>
<dbReference type="EC" id="2.3.1.-" evidence="4"/>
<sequence>MKNRKGTVNDYKTILNVWEKSVEATHHFLKVEDKEEIKKEIPMYLPNLDIRMWYDKNVLVGFLVINQNHLEMLFLDPNEIGKGYGKQIIQLLINDFGIKTVDVNKDNENAKKLYLKNGFSIVSEKPIDNSGCPYPILHLKLK</sequence>
<protein>
    <submittedName>
        <fullName evidence="4">GNAT family N-acetyltransferase</fullName>
        <ecNumber evidence="4">2.3.1.-</ecNumber>
    </submittedName>
</protein>
<evidence type="ECO:0000313" key="5">
    <source>
        <dbReference type="Proteomes" id="UP001291930"/>
    </source>
</evidence>
<accession>A0ABU5K300</accession>
<keyword evidence="2 4" id="KW-0012">Acyltransferase</keyword>
<proteinExistence type="predicted"/>
<dbReference type="SUPFAM" id="SSF55729">
    <property type="entry name" value="Acyl-CoA N-acyltransferases (Nat)"/>
    <property type="match status" value="1"/>
</dbReference>
<organism evidence="4 5">
    <name type="scientific">Bacillus bingmayongensis</name>
    <dbReference type="NCBI Taxonomy" id="1150157"/>
    <lineage>
        <taxon>Bacteria</taxon>
        <taxon>Bacillati</taxon>
        <taxon>Bacillota</taxon>
        <taxon>Bacilli</taxon>
        <taxon>Bacillales</taxon>
        <taxon>Bacillaceae</taxon>
        <taxon>Bacillus</taxon>
    </lineage>
</organism>
<dbReference type="InterPro" id="IPR000182">
    <property type="entry name" value="GNAT_dom"/>
</dbReference>
<evidence type="ECO:0000259" key="3">
    <source>
        <dbReference type="PROSITE" id="PS51186"/>
    </source>
</evidence>
<dbReference type="Pfam" id="PF13673">
    <property type="entry name" value="Acetyltransf_10"/>
    <property type="match status" value="1"/>
</dbReference>
<evidence type="ECO:0000256" key="1">
    <source>
        <dbReference type="ARBA" id="ARBA00022679"/>
    </source>
</evidence>
<comment type="caution">
    <text evidence="4">The sequence shown here is derived from an EMBL/GenBank/DDBJ whole genome shotgun (WGS) entry which is preliminary data.</text>
</comment>
<name>A0ABU5K300_9BACI</name>
<evidence type="ECO:0000313" key="4">
    <source>
        <dbReference type="EMBL" id="MDZ5610038.1"/>
    </source>
</evidence>
<gene>
    <name evidence="4" type="ORF">U2I54_24040</name>
</gene>
<dbReference type="Gene3D" id="3.40.630.30">
    <property type="match status" value="1"/>
</dbReference>
<dbReference type="PROSITE" id="PS51186">
    <property type="entry name" value="GNAT"/>
    <property type="match status" value="1"/>
</dbReference>